<dbReference type="STRING" id="1045558.SAMN05216175_10598"/>
<proteinExistence type="predicted"/>
<reference evidence="2" key="1">
    <citation type="submission" date="2016-10" db="EMBL/GenBank/DDBJ databases">
        <authorList>
            <person name="Varghese N."/>
            <person name="Submissions S."/>
        </authorList>
    </citation>
    <scope>NUCLEOTIDE SEQUENCE [LARGE SCALE GENOMIC DNA]</scope>
    <source>
        <strain evidence="2">CGMCC 1.10971</strain>
    </source>
</reference>
<dbReference type="RefSeq" id="WP_090727050.1">
    <property type="nucleotide sequence ID" value="NZ_FOOU01000005.1"/>
</dbReference>
<gene>
    <name evidence="1" type="ORF">SAMN05216175_10598</name>
</gene>
<dbReference type="EMBL" id="FOOU01000005">
    <property type="protein sequence ID" value="SFG30951.1"/>
    <property type="molecule type" value="Genomic_DNA"/>
</dbReference>
<protein>
    <submittedName>
        <fullName evidence="1">Uncharacterized protein</fullName>
    </submittedName>
</protein>
<dbReference type="OrthoDB" id="136825at2"/>
<dbReference type="SUPFAM" id="SSF82171">
    <property type="entry name" value="DPP6 N-terminal domain-like"/>
    <property type="match status" value="1"/>
</dbReference>
<dbReference type="InterPro" id="IPR013783">
    <property type="entry name" value="Ig-like_fold"/>
</dbReference>
<dbReference type="Gene3D" id="2.60.40.10">
    <property type="entry name" value="Immunoglobulins"/>
    <property type="match status" value="1"/>
</dbReference>
<name>A0A1I2QZ01_9GAMM</name>
<accession>A0A1I2QZ01</accession>
<keyword evidence="2" id="KW-1185">Reference proteome</keyword>
<evidence type="ECO:0000313" key="2">
    <source>
        <dbReference type="Proteomes" id="UP000198623"/>
    </source>
</evidence>
<dbReference type="Proteomes" id="UP000198623">
    <property type="component" value="Unassembled WGS sequence"/>
</dbReference>
<organism evidence="1 2">
    <name type="scientific">Neptunomonas qingdaonensis</name>
    <dbReference type="NCBI Taxonomy" id="1045558"/>
    <lineage>
        <taxon>Bacteria</taxon>
        <taxon>Pseudomonadati</taxon>
        <taxon>Pseudomonadota</taxon>
        <taxon>Gammaproteobacteria</taxon>
        <taxon>Oceanospirillales</taxon>
        <taxon>Oceanospirillaceae</taxon>
        <taxon>Neptunomonas</taxon>
    </lineage>
</organism>
<evidence type="ECO:0000313" key="1">
    <source>
        <dbReference type="EMBL" id="SFG30951.1"/>
    </source>
</evidence>
<sequence length="845" mass="93325">MALPGSRMSVVISLGSEIFHKRAEEAIKTSPIINCLGNIDVTLAEILVYTHPDPNETFFHKDDESNLYLMLGIKLSEPPALVNAHLQLKITAEADEEDAQSFRLILGYHDILFELGEVLTSDNKQKLQNAAIVYLNPVLSDFAPIVPLGALLATDTELVDSPLLRIPNVDMNSADRQSEPTLVIGLEFSTDNGVNRNRFMEDFEDDPRGSADWHISVDDRLILARVNQELTQIDFTQDSDTGIDNWIATTETRAFWTGDNVEGELFMPWHEGFVSDNMADHPIWFKVVGFYRLGSIATESYALGYADLSIETDADDIEQITVNAHIFAAGSGIIPVTITDDNQPPPTPIAHAEVAPNLSVSTFSYGQQFLACSGTDSHIGLVGNGEIQVANSLSLVLDRSRINPCGGVMGYTQSAHLYEQSGVEAGLNIRNIGEAPLWICGIAIEDPDSVFELATNAQFPLHLPAGDSALLKVHYNSPDTAVHTGQVIIFCNDLYDRHYSVALTGQLYGGLHSSVISELGCFRKPENMPPPDWYENFGGIINNIDTYLDGTITPDHSLEVRIGGMSRDTVIHILDGRGTSLHTSIYAENAHHMRIPPSAKFMKVDGKPSEKSPMSIMMSVSRAEAVGYFKADKPPTAYEQDLHFVYAAFPDRVAIISVHDPQKPTEIATLAMQNAGSVRLVSEQLVVSNKEGIQIFDMSDPYSPTLRHRMKPAPFDVYGDQLVIADDTSIRIYNMRSGSPPSLHHVLKLSRPPQQLNITRRGKAIFMTSDADSYSVHARSLSNADLAHAKTVQALESKVTHQCVRKFLLEIRPNKDSGGFDIVQQRYGDLRLHTERIEKQLNGRR</sequence>
<dbReference type="AlphaFoldDB" id="A0A1I2QZ01"/>